<dbReference type="Gene3D" id="3.30.420.40">
    <property type="match status" value="2"/>
</dbReference>
<dbReference type="Pfam" id="PF00480">
    <property type="entry name" value="ROK"/>
    <property type="match status" value="1"/>
</dbReference>
<dbReference type="SUPFAM" id="SSF53067">
    <property type="entry name" value="Actin-like ATPase domain"/>
    <property type="match status" value="1"/>
</dbReference>
<dbReference type="Proteomes" id="UP000780875">
    <property type="component" value="Unassembled WGS sequence"/>
</dbReference>
<accession>A0ABS7UI80</accession>
<comment type="caution">
    <text evidence="3">The sequence shown here is derived from an EMBL/GenBank/DDBJ whole genome shotgun (WGS) entry which is preliminary data.</text>
</comment>
<dbReference type="SUPFAM" id="SSF46785">
    <property type="entry name" value="Winged helix' DNA-binding domain"/>
    <property type="match status" value="1"/>
</dbReference>
<dbReference type="PANTHER" id="PTHR18964:SF173">
    <property type="entry name" value="GLUCOKINASE"/>
    <property type="match status" value="1"/>
</dbReference>
<organism evidence="3 4">
    <name type="scientific">Nocardioides mangrovi</name>
    <dbReference type="NCBI Taxonomy" id="2874580"/>
    <lineage>
        <taxon>Bacteria</taxon>
        <taxon>Bacillati</taxon>
        <taxon>Actinomycetota</taxon>
        <taxon>Actinomycetes</taxon>
        <taxon>Propionibacteriales</taxon>
        <taxon>Nocardioidaceae</taxon>
        <taxon>Nocardioides</taxon>
    </lineage>
</organism>
<dbReference type="InterPro" id="IPR000600">
    <property type="entry name" value="ROK"/>
</dbReference>
<keyword evidence="4" id="KW-1185">Reference proteome</keyword>
<dbReference type="InterPro" id="IPR036390">
    <property type="entry name" value="WH_DNA-bd_sf"/>
</dbReference>
<dbReference type="Gene3D" id="1.10.10.10">
    <property type="entry name" value="Winged helix-like DNA-binding domain superfamily/Winged helix DNA-binding domain"/>
    <property type="match status" value="1"/>
</dbReference>
<dbReference type="EMBL" id="JAIQZJ010000014">
    <property type="protein sequence ID" value="MBZ5740510.1"/>
    <property type="molecule type" value="Genomic_DNA"/>
</dbReference>
<name>A0ABS7UI80_9ACTN</name>
<dbReference type="RefSeq" id="WP_224124870.1">
    <property type="nucleotide sequence ID" value="NZ_JAIQZJ010000014.1"/>
</dbReference>
<dbReference type="InterPro" id="IPR036388">
    <property type="entry name" value="WH-like_DNA-bd_sf"/>
</dbReference>
<dbReference type="PANTHER" id="PTHR18964">
    <property type="entry name" value="ROK (REPRESSOR, ORF, KINASE) FAMILY"/>
    <property type="match status" value="1"/>
</dbReference>
<evidence type="ECO:0000256" key="1">
    <source>
        <dbReference type="ARBA" id="ARBA00006479"/>
    </source>
</evidence>
<sequence>MTETSTRRAGVRPEPRESAAPATAGELLELVRAGRASTRSQLRALTGLSRTAITTRVSSLTSSGLLLLGEELASTGGRPPGALVFNHEAGVVLAIAIGRSRSQLAVCDLDGGELAADSRDHEVGVGPDELMPQIADRLSVLLGSVLPGLGDPPVLGIGLSLPGTLDLVRGLSIGSPVMSGWDGVELASYLEGAAKAPLFVGNDADVLARSEQLGGAGTLDDVLVVKASTGLGLGIIAEGRVLSGHLGAAGEIGHTKVEAAAGLACRCGATGCLETLAGGWALVAKAREAGHEVSHVRDLVALALQGDPTARGLLRDSGRELGEVLAVAINLLNPAAVVIGGDMAAAFDFHVAGVRESVYARAAPLATRDLQFLPATHGDRAGVVGCAALALDHVLAPVAVDARLAAAQS</sequence>
<proteinExistence type="inferred from homology"/>
<dbReference type="InterPro" id="IPR043129">
    <property type="entry name" value="ATPase_NBD"/>
</dbReference>
<gene>
    <name evidence="3" type="ORF">K8U61_20220</name>
</gene>
<feature type="region of interest" description="Disordered" evidence="2">
    <location>
        <begin position="1"/>
        <end position="22"/>
    </location>
</feature>
<evidence type="ECO:0000313" key="4">
    <source>
        <dbReference type="Proteomes" id="UP000780875"/>
    </source>
</evidence>
<protein>
    <submittedName>
        <fullName evidence="3">ROK family protein</fullName>
    </submittedName>
</protein>
<comment type="similarity">
    <text evidence="1">Belongs to the ROK (NagC/XylR) family.</text>
</comment>
<evidence type="ECO:0000256" key="2">
    <source>
        <dbReference type="SAM" id="MobiDB-lite"/>
    </source>
</evidence>
<reference evidence="3 4" key="1">
    <citation type="submission" date="2021-09" db="EMBL/GenBank/DDBJ databases">
        <title>Whole genome sequence of Nocardioides sp. GBK3QG-3.</title>
        <authorList>
            <person name="Tuo L."/>
        </authorList>
    </citation>
    <scope>NUCLEOTIDE SEQUENCE [LARGE SCALE GENOMIC DNA]</scope>
    <source>
        <strain evidence="3 4">GBK3QG-3</strain>
    </source>
</reference>
<evidence type="ECO:0000313" key="3">
    <source>
        <dbReference type="EMBL" id="MBZ5740510.1"/>
    </source>
</evidence>